<dbReference type="CDD" id="cd00093">
    <property type="entry name" value="HTH_XRE"/>
    <property type="match status" value="1"/>
</dbReference>
<dbReference type="RefSeq" id="WP_179728831.1">
    <property type="nucleotide sequence ID" value="NZ_BAABEF010000001.1"/>
</dbReference>
<dbReference type="GO" id="GO:0003677">
    <property type="term" value="F:DNA binding"/>
    <property type="evidence" value="ECO:0007669"/>
    <property type="project" value="UniProtKB-KW"/>
</dbReference>
<dbReference type="Pfam" id="PF13560">
    <property type="entry name" value="HTH_31"/>
    <property type="match status" value="1"/>
</dbReference>
<accession>A0A852RTY4</accession>
<dbReference type="GO" id="GO:0005829">
    <property type="term" value="C:cytosol"/>
    <property type="evidence" value="ECO:0007669"/>
    <property type="project" value="TreeGrafter"/>
</dbReference>
<dbReference type="InterPro" id="IPR010982">
    <property type="entry name" value="Lambda_DNA-bd_dom_sf"/>
</dbReference>
<feature type="domain" description="HTH cro/C1-type" evidence="2">
    <location>
        <begin position="21"/>
        <end position="76"/>
    </location>
</feature>
<comment type="caution">
    <text evidence="3">The sequence shown here is derived from an EMBL/GenBank/DDBJ whole genome shotgun (WGS) entry which is preliminary data.</text>
</comment>
<dbReference type="Proteomes" id="UP000582231">
    <property type="component" value="Unassembled WGS sequence"/>
</dbReference>
<dbReference type="SMART" id="SM00530">
    <property type="entry name" value="HTH_XRE"/>
    <property type="match status" value="1"/>
</dbReference>
<dbReference type="PROSITE" id="PS50943">
    <property type="entry name" value="HTH_CROC1"/>
    <property type="match status" value="1"/>
</dbReference>
<organism evidence="3 4">
    <name type="scientific">Nocardioides kongjuensis</name>
    <dbReference type="NCBI Taxonomy" id="349522"/>
    <lineage>
        <taxon>Bacteria</taxon>
        <taxon>Bacillati</taxon>
        <taxon>Actinomycetota</taxon>
        <taxon>Actinomycetes</taxon>
        <taxon>Propionibacteriales</taxon>
        <taxon>Nocardioidaceae</taxon>
        <taxon>Nocardioides</taxon>
    </lineage>
</organism>
<proteinExistence type="predicted"/>
<dbReference type="EMBL" id="JACCBF010000001">
    <property type="protein sequence ID" value="NYD32686.1"/>
    <property type="molecule type" value="Genomic_DNA"/>
</dbReference>
<dbReference type="SUPFAM" id="SSF47413">
    <property type="entry name" value="lambda repressor-like DNA-binding domains"/>
    <property type="match status" value="1"/>
</dbReference>
<name>A0A852RTY4_9ACTN</name>
<dbReference type="GO" id="GO:0003700">
    <property type="term" value="F:DNA-binding transcription factor activity"/>
    <property type="evidence" value="ECO:0007669"/>
    <property type="project" value="TreeGrafter"/>
</dbReference>
<reference evidence="3 4" key="1">
    <citation type="submission" date="2020-07" db="EMBL/GenBank/DDBJ databases">
        <title>Sequencing the genomes of 1000 actinobacteria strains.</title>
        <authorList>
            <person name="Klenk H.-P."/>
        </authorList>
    </citation>
    <scope>NUCLEOTIDE SEQUENCE [LARGE SCALE GENOMIC DNA]</scope>
    <source>
        <strain evidence="3 4">DSM 19082</strain>
    </source>
</reference>
<evidence type="ECO:0000313" key="3">
    <source>
        <dbReference type="EMBL" id="NYD32686.1"/>
    </source>
</evidence>
<evidence type="ECO:0000259" key="2">
    <source>
        <dbReference type="PROSITE" id="PS50943"/>
    </source>
</evidence>
<evidence type="ECO:0000313" key="4">
    <source>
        <dbReference type="Proteomes" id="UP000582231"/>
    </source>
</evidence>
<sequence>MPRQSASPERLARARRLGSLVRTLREQRGLSRERLARLADVSTETIRKIESGATASPEVFTFAAIMNHLDATIDDVLAQAQLPDVAPSPEITDQEGL</sequence>
<dbReference type="AlphaFoldDB" id="A0A852RTY4"/>
<keyword evidence="4" id="KW-1185">Reference proteome</keyword>
<dbReference type="Gene3D" id="1.10.260.40">
    <property type="entry name" value="lambda repressor-like DNA-binding domains"/>
    <property type="match status" value="1"/>
</dbReference>
<keyword evidence="1" id="KW-0238">DNA-binding</keyword>
<protein>
    <submittedName>
        <fullName evidence="3">Transcriptional regulator with XRE-family HTH domain</fullName>
    </submittedName>
</protein>
<gene>
    <name evidence="3" type="ORF">BJ958_004232</name>
</gene>
<dbReference type="InterPro" id="IPR050807">
    <property type="entry name" value="TransReg_Diox_bact_type"/>
</dbReference>
<dbReference type="InterPro" id="IPR001387">
    <property type="entry name" value="Cro/C1-type_HTH"/>
</dbReference>
<dbReference type="PANTHER" id="PTHR46797:SF1">
    <property type="entry name" value="METHYLPHOSPHONATE SYNTHASE"/>
    <property type="match status" value="1"/>
</dbReference>
<dbReference type="PANTHER" id="PTHR46797">
    <property type="entry name" value="HTH-TYPE TRANSCRIPTIONAL REGULATOR"/>
    <property type="match status" value="1"/>
</dbReference>
<evidence type="ECO:0000256" key="1">
    <source>
        <dbReference type="ARBA" id="ARBA00023125"/>
    </source>
</evidence>